<dbReference type="PANTHER" id="PTHR30346:SF26">
    <property type="entry name" value="HYDROGEN PEROXIDE-INDUCIBLE GENES ACTIVATOR"/>
    <property type="match status" value="1"/>
</dbReference>
<dbReference type="AlphaFoldDB" id="A0AA41YJ04"/>
<dbReference type="InterPro" id="IPR036390">
    <property type="entry name" value="WH_DNA-bd_sf"/>
</dbReference>
<accession>A0AA41YJ04</accession>
<keyword evidence="2" id="KW-0805">Transcription regulation</keyword>
<name>A0AA41YJ04_9PROT</name>
<dbReference type="CDD" id="cd08411">
    <property type="entry name" value="PBP2_OxyR"/>
    <property type="match status" value="1"/>
</dbReference>
<evidence type="ECO:0000259" key="6">
    <source>
        <dbReference type="PROSITE" id="PS50931"/>
    </source>
</evidence>
<evidence type="ECO:0000256" key="4">
    <source>
        <dbReference type="ARBA" id="ARBA00023159"/>
    </source>
</evidence>
<dbReference type="SUPFAM" id="SSF53850">
    <property type="entry name" value="Periplasmic binding protein-like II"/>
    <property type="match status" value="1"/>
</dbReference>
<keyword evidence="3" id="KW-0238">DNA-binding</keyword>
<reference evidence="7" key="1">
    <citation type="submission" date="2022-09" db="EMBL/GenBank/DDBJ databases">
        <title>Rhodovastum sp. nov. RN2-1 isolated from soil in Seongnam, South Korea.</title>
        <authorList>
            <person name="Le N.T."/>
        </authorList>
    </citation>
    <scope>NUCLEOTIDE SEQUENCE</scope>
    <source>
        <strain evidence="7">RN2-1</strain>
    </source>
</reference>
<dbReference type="InterPro" id="IPR005119">
    <property type="entry name" value="LysR_subst-bd"/>
</dbReference>
<dbReference type="GO" id="GO:0003700">
    <property type="term" value="F:DNA-binding transcription factor activity"/>
    <property type="evidence" value="ECO:0007669"/>
    <property type="project" value="InterPro"/>
</dbReference>
<dbReference type="GO" id="GO:0003677">
    <property type="term" value="F:DNA binding"/>
    <property type="evidence" value="ECO:0007669"/>
    <property type="project" value="UniProtKB-KW"/>
</dbReference>
<dbReference type="PROSITE" id="PS50931">
    <property type="entry name" value="HTH_LYSR"/>
    <property type="match status" value="1"/>
</dbReference>
<dbReference type="Gene3D" id="3.40.190.10">
    <property type="entry name" value="Periplasmic binding protein-like II"/>
    <property type="match status" value="2"/>
</dbReference>
<dbReference type="PANTHER" id="PTHR30346">
    <property type="entry name" value="TRANSCRIPTIONAL DUAL REGULATOR HCAR-RELATED"/>
    <property type="match status" value="1"/>
</dbReference>
<dbReference type="PRINTS" id="PR00039">
    <property type="entry name" value="HTHLYSR"/>
</dbReference>
<evidence type="ECO:0000313" key="8">
    <source>
        <dbReference type="Proteomes" id="UP001165679"/>
    </source>
</evidence>
<dbReference type="Gene3D" id="1.10.10.10">
    <property type="entry name" value="Winged helix-like DNA-binding domain superfamily/Winged helix DNA-binding domain"/>
    <property type="match status" value="1"/>
</dbReference>
<dbReference type="Pfam" id="PF00126">
    <property type="entry name" value="HTH_1"/>
    <property type="match status" value="1"/>
</dbReference>
<keyword evidence="5" id="KW-0804">Transcription</keyword>
<dbReference type="Pfam" id="PF03466">
    <property type="entry name" value="LysR_substrate"/>
    <property type="match status" value="1"/>
</dbReference>
<organism evidence="7 8">
    <name type="scientific">Limobrevibacterium gyesilva</name>
    <dbReference type="NCBI Taxonomy" id="2991712"/>
    <lineage>
        <taxon>Bacteria</taxon>
        <taxon>Pseudomonadati</taxon>
        <taxon>Pseudomonadota</taxon>
        <taxon>Alphaproteobacteria</taxon>
        <taxon>Acetobacterales</taxon>
        <taxon>Acetobacteraceae</taxon>
        <taxon>Limobrevibacterium</taxon>
    </lineage>
</organism>
<dbReference type="EMBL" id="JAPDNT010000004">
    <property type="protein sequence ID" value="MCW3474524.1"/>
    <property type="molecule type" value="Genomic_DNA"/>
</dbReference>
<comment type="similarity">
    <text evidence="1">Belongs to the LysR transcriptional regulatory family.</text>
</comment>
<dbReference type="Proteomes" id="UP001165679">
    <property type="component" value="Unassembled WGS sequence"/>
</dbReference>
<protein>
    <submittedName>
        <fullName evidence="7">Hydrogen peroxide-inducible genes activator</fullName>
    </submittedName>
</protein>
<evidence type="ECO:0000256" key="1">
    <source>
        <dbReference type="ARBA" id="ARBA00009437"/>
    </source>
</evidence>
<proteinExistence type="inferred from homology"/>
<dbReference type="InterPro" id="IPR000847">
    <property type="entry name" value="LysR_HTH_N"/>
</dbReference>
<evidence type="ECO:0000256" key="5">
    <source>
        <dbReference type="ARBA" id="ARBA00023163"/>
    </source>
</evidence>
<sequence length="323" mass="35928">MTLAELRYLVAAADLQHFSRAAERCRISQPTFSSQLRKLEDYLGVRLFERTTKAVTITPIGERVVAHARRIFEEVDQICELARHEQGTLTGVLRLGIIPTLGPYLLPLFLQHLHQAFPELRLILREGLTGNLLAALETYELDVLVIALPDRAGDLPSLPLFQEPFWFVCPATHPLAAKRVVAERDLARHRLLLLDEGHCLRAQALAVCGEQFREREPVPDDFRATSLETICEMVAAGLGCTLLPALAVPPLTARNPRLQVRPFEAAQAHRTVGLLWRASFPRSADLPALGTLIQQRLPASVNLILRGERQSAHRSVAATATPR</sequence>
<dbReference type="RefSeq" id="WP_264713166.1">
    <property type="nucleotide sequence ID" value="NZ_JAPDNT010000004.1"/>
</dbReference>
<dbReference type="GO" id="GO:0032993">
    <property type="term" value="C:protein-DNA complex"/>
    <property type="evidence" value="ECO:0007669"/>
    <property type="project" value="TreeGrafter"/>
</dbReference>
<dbReference type="InterPro" id="IPR036388">
    <property type="entry name" value="WH-like_DNA-bd_sf"/>
</dbReference>
<gene>
    <name evidence="7" type="ORF">OL599_07995</name>
</gene>
<evidence type="ECO:0000256" key="2">
    <source>
        <dbReference type="ARBA" id="ARBA00023015"/>
    </source>
</evidence>
<evidence type="ECO:0000313" key="7">
    <source>
        <dbReference type="EMBL" id="MCW3474524.1"/>
    </source>
</evidence>
<feature type="domain" description="HTH lysR-type" evidence="6">
    <location>
        <begin position="1"/>
        <end position="58"/>
    </location>
</feature>
<dbReference type="SUPFAM" id="SSF46785">
    <property type="entry name" value="Winged helix' DNA-binding domain"/>
    <property type="match status" value="1"/>
</dbReference>
<keyword evidence="4" id="KW-0010">Activator</keyword>
<dbReference type="FunFam" id="1.10.10.10:FF:000001">
    <property type="entry name" value="LysR family transcriptional regulator"/>
    <property type="match status" value="1"/>
</dbReference>
<evidence type="ECO:0000256" key="3">
    <source>
        <dbReference type="ARBA" id="ARBA00023125"/>
    </source>
</evidence>
<reference evidence="7" key="2">
    <citation type="submission" date="2022-10" db="EMBL/GenBank/DDBJ databases">
        <authorList>
            <person name="Trinh H.N."/>
        </authorList>
    </citation>
    <scope>NUCLEOTIDE SEQUENCE</scope>
    <source>
        <strain evidence="7">RN2-1</strain>
    </source>
</reference>
<comment type="caution">
    <text evidence="7">The sequence shown here is derived from an EMBL/GenBank/DDBJ whole genome shotgun (WGS) entry which is preliminary data.</text>
</comment>
<keyword evidence="8" id="KW-1185">Reference proteome</keyword>